<dbReference type="GO" id="GO:0016810">
    <property type="term" value="F:hydrolase activity, acting on carbon-nitrogen (but not peptide) bonds"/>
    <property type="evidence" value="ECO:0007669"/>
    <property type="project" value="InterPro"/>
</dbReference>
<name>A0A3N1Y7K9_9GAMM</name>
<dbReference type="InterPro" id="IPR045235">
    <property type="entry name" value="PuuE_HpPgdA-like"/>
</dbReference>
<dbReference type="OrthoDB" id="9784220at2"/>
<sequence length="302" mass="33915">MNAGRDAIQGRSVPRGFPDGTPVNALSFDVEDYFQVSAMAPYVPRAAWDRMERRVAANTHRILDLLAEHGAHATFFVLGWVAEREPGLVRRIAAEGHEVASHGWSHERVGALGPGAFRDEVRRSKALLEDLSGTAVIGYRAPSFSLDAGEPWAVPILAEAGYRYSSSLHPIRHDHYGDPHAPRFPFPRGHGLLEVPVSTVEVGGRRLPCGGGGFFRLAPYRYTRWALRRIHAEGRPAVFYLHPWELDPAQPRPRGLDRRTRVRHYLNLRRTEARLERLLRDFVWDRIDRVVALPAGALAHAC</sequence>
<feature type="domain" description="NodB homology" evidence="1">
    <location>
        <begin position="45"/>
        <end position="302"/>
    </location>
</feature>
<keyword evidence="3" id="KW-1185">Reference proteome</keyword>
<dbReference type="EMBL" id="RJVI01000001">
    <property type="protein sequence ID" value="ROR34740.1"/>
    <property type="molecule type" value="Genomic_DNA"/>
</dbReference>
<organism evidence="2 3">
    <name type="scientific">Inmirania thermothiophila</name>
    <dbReference type="NCBI Taxonomy" id="1750597"/>
    <lineage>
        <taxon>Bacteria</taxon>
        <taxon>Pseudomonadati</taxon>
        <taxon>Pseudomonadota</taxon>
        <taxon>Gammaproteobacteria</taxon>
        <taxon>Chromatiales</taxon>
        <taxon>Ectothiorhodospiraceae</taxon>
        <taxon>Inmirania</taxon>
    </lineage>
</organism>
<dbReference type="Pfam" id="PF01522">
    <property type="entry name" value="Polysacc_deac_1"/>
    <property type="match status" value="1"/>
</dbReference>
<evidence type="ECO:0000313" key="3">
    <source>
        <dbReference type="Proteomes" id="UP000276634"/>
    </source>
</evidence>
<gene>
    <name evidence="2" type="ORF">EDC57_0644</name>
</gene>
<proteinExistence type="predicted"/>
<dbReference type="InterPro" id="IPR011330">
    <property type="entry name" value="Glyco_hydro/deAcase_b/a-brl"/>
</dbReference>
<dbReference type="Gene3D" id="3.20.20.370">
    <property type="entry name" value="Glycoside hydrolase/deacetylase"/>
    <property type="match status" value="1"/>
</dbReference>
<dbReference type="Pfam" id="PF11959">
    <property type="entry name" value="DUF3473"/>
    <property type="match status" value="1"/>
</dbReference>
<dbReference type="GO" id="GO:0005975">
    <property type="term" value="P:carbohydrate metabolic process"/>
    <property type="evidence" value="ECO:0007669"/>
    <property type="project" value="InterPro"/>
</dbReference>
<reference evidence="2 3" key="1">
    <citation type="submission" date="2018-11" db="EMBL/GenBank/DDBJ databases">
        <title>Genomic Encyclopedia of Type Strains, Phase IV (KMG-IV): sequencing the most valuable type-strain genomes for metagenomic binning, comparative biology and taxonomic classification.</title>
        <authorList>
            <person name="Goeker M."/>
        </authorList>
    </citation>
    <scope>NUCLEOTIDE SEQUENCE [LARGE SCALE GENOMIC DNA]</scope>
    <source>
        <strain evidence="2 3">DSM 100275</strain>
    </source>
</reference>
<dbReference type="PANTHER" id="PTHR47561">
    <property type="entry name" value="POLYSACCHARIDE DEACETYLASE FAMILY PROTEIN (AFU_ORTHOLOGUE AFUA_6G05030)"/>
    <property type="match status" value="1"/>
</dbReference>
<dbReference type="SUPFAM" id="SSF88713">
    <property type="entry name" value="Glycoside hydrolase/deacetylase"/>
    <property type="match status" value="1"/>
</dbReference>
<protein>
    <submittedName>
        <fullName evidence="2">Polysaccharide deacetylase family protein (PEP-CTERM system associated)</fullName>
    </submittedName>
</protein>
<dbReference type="PROSITE" id="PS51677">
    <property type="entry name" value="NODB"/>
    <property type="match status" value="1"/>
</dbReference>
<dbReference type="NCBIfam" id="TIGR03006">
    <property type="entry name" value="pepcterm_polyde"/>
    <property type="match status" value="1"/>
</dbReference>
<accession>A0A3N1Y7K9</accession>
<dbReference type="Proteomes" id="UP000276634">
    <property type="component" value="Unassembled WGS sequence"/>
</dbReference>
<dbReference type="InterPro" id="IPR014344">
    <property type="entry name" value="XrtA_polysacc_deacetyl"/>
</dbReference>
<evidence type="ECO:0000313" key="2">
    <source>
        <dbReference type="EMBL" id="ROR34740.1"/>
    </source>
</evidence>
<evidence type="ECO:0000259" key="1">
    <source>
        <dbReference type="PROSITE" id="PS51677"/>
    </source>
</evidence>
<comment type="caution">
    <text evidence="2">The sequence shown here is derived from an EMBL/GenBank/DDBJ whole genome shotgun (WGS) entry which is preliminary data.</text>
</comment>
<dbReference type="AlphaFoldDB" id="A0A3N1Y7K9"/>
<dbReference type="InterPro" id="IPR002509">
    <property type="entry name" value="NODB_dom"/>
</dbReference>
<dbReference type="InterPro" id="IPR022560">
    <property type="entry name" value="DUF3473"/>
</dbReference>
<dbReference type="PANTHER" id="PTHR47561:SF1">
    <property type="entry name" value="POLYSACCHARIDE DEACETYLASE FAMILY PROTEIN (AFU_ORTHOLOGUE AFUA_6G05030)"/>
    <property type="match status" value="1"/>
</dbReference>
<dbReference type="CDD" id="cd10941">
    <property type="entry name" value="CE4_PuuE_HpPgdA_like_2"/>
    <property type="match status" value="1"/>
</dbReference>